<sequence>MLLFTSTSFYDRGETDSRHTHPLFPLLWVLPAIRADRMMPPLSFFPSFHQSEQPMSELLTSRKSALI</sequence>
<reference evidence="1 2" key="1">
    <citation type="submission" date="2022-01" db="EMBL/GenBank/DDBJ databases">
        <title>A high-quality chromosome-level genome assembly of rohu carp, Labeo rohita.</title>
        <authorList>
            <person name="Arick M.A. II"/>
            <person name="Hsu C.-Y."/>
            <person name="Magbanua Z."/>
            <person name="Pechanova O."/>
            <person name="Grover C."/>
            <person name="Miller E."/>
            <person name="Thrash A."/>
            <person name="Ezzel L."/>
            <person name="Alam S."/>
            <person name="Benzie J."/>
            <person name="Hamilton M."/>
            <person name="Karsi A."/>
            <person name="Lawrence M.L."/>
            <person name="Peterson D.G."/>
        </authorList>
    </citation>
    <scope>NUCLEOTIDE SEQUENCE [LARGE SCALE GENOMIC DNA]</scope>
    <source>
        <strain evidence="2">BAU-BD-2019</strain>
        <tissue evidence="1">Blood</tissue>
    </source>
</reference>
<dbReference type="Proteomes" id="UP000830375">
    <property type="component" value="Unassembled WGS sequence"/>
</dbReference>
<comment type="caution">
    <text evidence="1">The sequence shown here is derived from an EMBL/GenBank/DDBJ whole genome shotgun (WGS) entry which is preliminary data.</text>
</comment>
<proteinExistence type="predicted"/>
<evidence type="ECO:0000313" key="1">
    <source>
        <dbReference type="EMBL" id="KAI2665553.1"/>
    </source>
</evidence>
<keyword evidence="2" id="KW-1185">Reference proteome</keyword>
<accession>A0ABQ8MRT6</accession>
<evidence type="ECO:0000313" key="2">
    <source>
        <dbReference type="Proteomes" id="UP000830375"/>
    </source>
</evidence>
<organism evidence="1 2">
    <name type="scientific">Labeo rohita</name>
    <name type="common">Indian major carp</name>
    <name type="synonym">Cyprinus rohita</name>
    <dbReference type="NCBI Taxonomy" id="84645"/>
    <lineage>
        <taxon>Eukaryota</taxon>
        <taxon>Metazoa</taxon>
        <taxon>Chordata</taxon>
        <taxon>Craniata</taxon>
        <taxon>Vertebrata</taxon>
        <taxon>Euteleostomi</taxon>
        <taxon>Actinopterygii</taxon>
        <taxon>Neopterygii</taxon>
        <taxon>Teleostei</taxon>
        <taxon>Ostariophysi</taxon>
        <taxon>Cypriniformes</taxon>
        <taxon>Cyprinidae</taxon>
        <taxon>Labeoninae</taxon>
        <taxon>Labeonini</taxon>
        <taxon>Labeo</taxon>
    </lineage>
</organism>
<gene>
    <name evidence="1" type="ORF">H4Q32_021877</name>
</gene>
<name>A0ABQ8MRT6_LABRO</name>
<protein>
    <submittedName>
        <fullName evidence="1">Uncharacterized protein</fullName>
    </submittedName>
</protein>
<dbReference type="EMBL" id="JACTAM010000004">
    <property type="protein sequence ID" value="KAI2665553.1"/>
    <property type="molecule type" value="Genomic_DNA"/>
</dbReference>